<evidence type="ECO:0000313" key="5">
    <source>
        <dbReference type="Proteomes" id="UP000190857"/>
    </source>
</evidence>
<dbReference type="RefSeq" id="WP_079727370.1">
    <property type="nucleotide sequence ID" value="NZ_FUZP01000001.1"/>
</dbReference>
<dbReference type="PROSITE" id="PS51352">
    <property type="entry name" value="THIOREDOXIN_2"/>
    <property type="match status" value="1"/>
</dbReference>
<evidence type="ECO:0000313" key="4">
    <source>
        <dbReference type="EMBL" id="SKC47365.1"/>
    </source>
</evidence>
<dbReference type="Gene3D" id="3.40.30.10">
    <property type="entry name" value="Glutaredoxin"/>
    <property type="match status" value="1"/>
</dbReference>
<evidence type="ECO:0000256" key="2">
    <source>
        <dbReference type="ARBA" id="ARBA00023284"/>
    </source>
</evidence>
<keyword evidence="2" id="KW-0676">Redox-active center</keyword>
<dbReference type="AlphaFoldDB" id="A0A1T5J7H0"/>
<dbReference type="Gene3D" id="1.25.40.10">
    <property type="entry name" value="Tetratricopeptide repeat domain"/>
    <property type="match status" value="1"/>
</dbReference>
<comment type="similarity">
    <text evidence="1">Belongs to the thioredoxin family.</text>
</comment>
<dbReference type="PANTHER" id="PTHR45663">
    <property type="entry name" value="GEO12009P1"/>
    <property type="match status" value="1"/>
</dbReference>
<dbReference type="SUPFAM" id="SSF52833">
    <property type="entry name" value="Thioredoxin-like"/>
    <property type="match status" value="1"/>
</dbReference>
<dbReference type="EMBL" id="FUZP01000001">
    <property type="protein sequence ID" value="SKC47365.1"/>
    <property type="molecule type" value="Genomic_DNA"/>
</dbReference>
<dbReference type="Pfam" id="PF00085">
    <property type="entry name" value="Thioredoxin"/>
    <property type="match status" value="1"/>
</dbReference>
<keyword evidence="5" id="KW-1185">Reference proteome</keyword>
<dbReference type="InterPro" id="IPR036249">
    <property type="entry name" value="Thioredoxin-like_sf"/>
</dbReference>
<dbReference type="Pfam" id="PF14561">
    <property type="entry name" value="TPR_20"/>
    <property type="match status" value="1"/>
</dbReference>
<reference evidence="4 5" key="1">
    <citation type="submission" date="2017-02" db="EMBL/GenBank/DDBJ databases">
        <authorList>
            <person name="Peterson S.W."/>
        </authorList>
    </citation>
    <scope>NUCLEOTIDE SEQUENCE [LARGE SCALE GENOMIC DNA]</scope>
    <source>
        <strain evidence="4 5">VKM Ac-2059</strain>
    </source>
</reference>
<dbReference type="SUPFAM" id="SSF48452">
    <property type="entry name" value="TPR-like"/>
    <property type="match status" value="1"/>
</dbReference>
<sequence>MANLDVNPAALRGAVDLSGLVNRANAQAAAQATGATNGAGAAATGAGAPTGAAGQAAAGGTAVAGQPGAAGAAGAVIELPGLVFDGTDENFTQFLDLSAQVPVIVDLWAEWCQPCKQLSPILDKLVAEFGGRFVLVKVDVDQNPQLTQAFQAQSIPTVAAVIGGRPLQLFQGAIPEPQVRQVFEQVLEAAAQSGVSGSVTVVGAAEGGADAAAAPEEPPLPPLHQEAYDAIDQGDYPAAIRAYEKAIAQNPTDKMAHAGLAQVSLLHRLNGKTLDEIRSAAAQNPEDLGAQLDVADLDLSGGHVEDAFDRLLTLFPEQDADGKNTVRARLLQLFEVVGLDDPRVAIARGRLTNLLF</sequence>
<dbReference type="Proteomes" id="UP000190857">
    <property type="component" value="Unassembled WGS sequence"/>
</dbReference>
<dbReference type="OrthoDB" id="5181746at2"/>
<accession>A0A1T5J7H0</accession>
<dbReference type="CDD" id="cd02956">
    <property type="entry name" value="ybbN"/>
    <property type="match status" value="1"/>
</dbReference>
<evidence type="ECO:0000256" key="1">
    <source>
        <dbReference type="ARBA" id="ARBA00008987"/>
    </source>
</evidence>
<dbReference type="GO" id="GO:0006950">
    <property type="term" value="P:response to stress"/>
    <property type="evidence" value="ECO:0007669"/>
    <property type="project" value="UniProtKB-ARBA"/>
</dbReference>
<evidence type="ECO:0000259" key="3">
    <source>
        <dbReference type="PROSITE" id="PS51352"/>
    </source>
</evidence>
<dbReference type="PANTHER" id="PTHR45663:SF11">
    <property type="entry name" value="GEO12009P1"/>
    <property type="match status" value="1"/>
</dbReference>
<feature type="domain" description="Thioredoxin" evidence="3">
    <location>
        <begin position="68"/>
        <end position="188"/>
    </location>
</feature>
<name>A0A1T5J7H0_9MICO</name>
<dbReference type="InterPro" id="IPR013766">
    <property type="entry name" value="Thioredoxin_domain"/>
</dbReference>
<dbReference type="STRING" id="123320.SAMN06309945_1305"/>
<protein>
    <submittedName>
        <fullName evidence="4">Putative thioredoxin</fullName>
    </submittedName>
</protein>
<organism evidence="4 5">
    <name type="scientific">Okibacterium fritillariae</name>
    <dbReference type="NCBI Taxonomy" id="123320"/>
    <lineage>
        <taxon>Bacteria</taxon>
        <taxon>Bacillati</taxon>
        <taxon>Actinomycetota</taxon>
        <taxon>Actinomycetes</taxon>
        <taxon>Micrococcales</taxon>
        <taxon>Microbacteriaceae</taxon>
        <taxon>Okibacterium</taxon>
    </lineage>
</organism>
<dbReference type="GO" id="GO:0005737">
    <property type="term" value="C:cytoplasm"/>
    <property type="evidence" value="ECO:0007669"/>
    <property type="project" value="TreeGrafter"/>
</dbReference>
<dbReference type="InterPro" id="IPR011990">
    <property type="entry name" value="TPR-like_helical_dom_sf"/>
</dbReference>
<proteinExistence type="inferred from homology"/>
<gene>
    <name evidence="4" type="ORF">SAMN06309945_1305</name>
</gene>
<dbReference type="GO" id="GO:0015035">
    <property type="term" value="F:protein-disulfide reductase activity"/>
    <property type="evidence" value="ECO:0007669"/>
    <property type="project" value="TreeGrafter"/>
</dbReference>